<dbReference type="Proteomes" id="UP000319342">
    <property type="component" value="Chromosome"/>
</dbReference>
<dbReference type="EMBL" id="CP036290">
    <property type="protein sequence ID" value="QDU85229.1"/>
    <property type="molecule type" value="Genomic_DNA"/>
</dbReference>
<keyword evidence="2" id="KW-1185">Reference proteome</keyword>
<dbReference type="AlphaFoldDB" id="A0A518D1A0"/>
<evidence type="ECO:0000313" key="2">
    <source>
        <dbReference type="Proteomes" id="UP000319342"/>
    </source>
</evidence>
<name>A0A518D1A0_9BACT</name>
<keyword evidence="1" id="KW-0808">Transferase</keyword>
<organism evidence="1 2">
    <name type="scientific">Rohdeia mirabilis</name>
    <dbReference type="NCBI Taxonomy" id="2528008"/>
    <lineage>
        <taxon>Bacteria</taxon>
        <taxon>Pseudomonadati</taxon>
        <taxon>Planctomycetota</taxon>
        <taxon>Planctomycetia</taxon>
        <taxon>Planctomycetia incertae sedis</taxon>
        <taxon>Rohdeia</taxon>
    </lineage>
</organism>
<dbReference type="Gene3D" id="3.40.50.2000">
    <property type="entry name" value="Glycogen Phosphorylase B"/>
    <property type="match status" value="2"/>
</dbReference>
<proteinExistence type="predicted"/>
<dbReference type="InterPro" id="IPR050194">
    <property type="entry name" value="Glycosyltransferase_grp1"/>
</dbReference>
<dbReference type="PANTHER" id="PTHR45947">
    <property type="entry name" value="SULFOQUINOVOSYL TRANSFERASE SQD2"/>
    <property type="match status" value="1"/>
</dbReference>
<dbReference type="SUPFAM" id="SSF53756">
    <property type="entry name" value="UDP-Glycosyltransferase/glycogen phosphorylase"/>
    <property type="match status" value="1"/>
</dbReference>
<gene>
    <name evidence="1" type="primary">mfpsA_3</name>
    <name evidence="1" type="ORF">Pla163_23570</name>
</gene>
<keyword evidence="1" id="KW-0328">Glycosyltransferase</keyword>
<dbReference type="EC" id="2.4.1.246" evidence="1"/>
<dbReference type="OrthoDB" id="9781413at2"/>
<dbReference type="CDD" id="cd03801">
    <property type="entry name" value="GT4_PimA-like"/>
    <property type="match status" value="1"/>
</dbReference>
<dbReference type="PANTHER" id="PTHR45947:SF3">
    <property type="entry name" value="SULFOQUINOVOSYL TRANSFERASE SQD2"/>
    <property type="match status" value="1"/>
</dbReference>
<protein>
    <submittedName>
        <fullName evidence="1">Mannosylfructose-phosphate synthase</fullName>
        <ecNumber evidence="1">2.4.1.246</ecNumber>
    </submittedName>
</protein>
<reference evidence="1 2" key="1">
    <citation type="submission" date="2019-02" db="EMBL/GenBank/DDBJ databases">
        <title>Deep-cultivation of Planctomycetes and their phenomic and genomic characterization uncovers novel biology.</title>
        <authorList>
            <person name="Wiegand S."/>
            <person name="Jogler M."/>
            <person name="Boedeker C."/>
            <person name="Pinto D."/>
            <person name="Vollmers J."/>
            <person name="Rivas-Marin E."/>
            <person name="Kohn T."/>
            <person name="Peeters S.H."/>
            <person name="Heuer A."/>
            <person name="Rast P."/>
            <person name="Oberbeckmann S."/>
            <person name="Bunk B."/>
            <person name="Jeske O."/>
            <person name="Meyerdierks A."/>
            <person name="Storesund J.E."/>
            <person name="Kallscheuer N."/>
            <person name="Luecker S."/>
            <person name="Lage O.M."/>
            <person name="Pohl T."/>
            <person name="Merkel B.J."/>
            <person name="Hornburger P."/>
            <person name="Mueller R.-W."/>
            <person name="Bruemmer F."/>
            <person name="Labrenz M."/>
            <person name="Spormann A.M."/>
            <person name="Op den Camp H."/>
            <person name="Overmann J."/>
            <person name="Amann R."/>
            <person name="Jetten M.S.M."/>
            <person name="Mascher T."/>
            <person name="Medema M.H."/>
            <person name="Devos D.P."/>
            <person name="Kaster A.-K."/>
            <person name="Ovreas L."/>
            <person name="Rohde M."/>
            <person name="Galperin M.Y."/>
            <person name="Jogler C."/>
        </authorList>
    </citation>
    <scope>NUCLEOTIDE SEQUENCE [LARGE SCALE GENOMIC DNA]</scope>
    <source>
        <strain evidence="1 2">Pla163</strain>
    </source>
</reference>
<dbReference type="Pfam" id="PF13692">
    <property type="entry name" value="Glyco_trans_1_4"/>
    <property type="match status" value="1"/>
</dbReference>
<dbReference type="RefSeq" id="WP_145188204.1">
    <property type="nucleotide sequence ID" value="NZ_CP036290.1"/>
</dbReference>
<evidence type="ECO:0000313" key="1">
    <source>
        <dbReference type="EMBL" id="QDU85229.1"/>
    </source>
</evidence>
<accession>A0A518D1A0</accession>
<sequence>MSVDRTVVSVMGRFHAFDLARELDRRGRLARLFTSYPSSLLPRFGLDPAMGRTLPWVELSTRALRKVAPERGRRHAPWFARRYDRWVAAQLEEGPSAFIGWSGQCRASLERARDLGMTTIVERGSAHIEVQRDLLAAEFERAGLRPVLPHPAVVEAELAEYELADFVQVPSEFARASFVERGFDPAKILVNAYGVELGAFSPPVRQPAGFRVLFCGRASVQKGIGHLLAGFAALDAPEAELWIQGAVEQDAEHYRAECTDERVKWLGHRPQHDLPSVYREAHVFCLPSIQDGFGLVVPQAMASGLPVVVTSSTGAADMVREGVDGHVVPPGDAAAITAVLRNLHADRERLRTMSAAAAERVGSGWSWSDYGARAVELLERARAMCGHAPVVIPGPGAATTLRRAG</sequence>
<dbReference type="GO" id="GO:0103011">
    <property type="term" value="F:mannosylfructose-phosphate synthase activity"/>
    <property type="evidence" value="ECO:0007669"/>
    <property type="project" value="UniProtKB-EC"/>
</dbReference>